<feature type="compositionally biased region" description="Polar residues" evidence="1">
    <location>
        <begin position="339"/>
        <end position="355"/>
    </location>
</feature>
<feature type="compositionally biased region" description="Polar residues" evidence="1">
    <location>
        <begin position="207"/>
        <end position="234"/>
    </location>
</feature>
<organism evidence="2 3">
    <name type="scientific">Psilocybe cf. subviscida</name>
    <dbReference type="NCBI Taxonomy" id="2480587"/>
    <lineage>
        <taxon>Eukaryota</taxon>
        <taxon>Fungi</taxon>
        <taxon>Dikarya</taxon>
        <taxon>Basidiomycota</taxon>
        <taxon>Agaricomycotina</taxon>
        <taxon>Agaricomycetes</taxon>
        <taxon>Agaricomycetidae</taxon>
        <taxon>Agaricales</taxon>
        <taxon>Agaricineae</taxon>
        <taxon>Strophariaceae</taxon>
        <taxon>Psilocybe</taxon>
    </lineage>
</organism>
<protein>
    <submittedName>
        <fullName evidence="2">Uncharacterized protein</fullName>
    </submittedName>
</protein>
<feature type="region of interest" description="Disordered" evidence="1">
    <location>
        <begin position="1"/>
        <end position="94"/>
    </location>
</feature>
<feature type="compositionally biased region" description="Low complexity" evidence="1">
    <location>
        <begin position="286"/>
        <end position="317"/>
    </location>
</feature>
<dbReference type="Proteomes" id="UP000567179">
    <property type="component" value="Unassembled WGS sequence"/>
</dbReference>
<feature type="compositionally biased region" description="Low complexity" evidence="1">
    <location>
        <begin position="239"/>
        <end position="279"/>
    </location>
</feature>
<feature type="compositionally biased region" description="Polar residues" evidence="1">
    <location>
        <begin position="12"/>
        <end position="35"/>
    </location>
</feature>
<comment type="caution">
    <text evidence="2">The sequence shown here is derived from an EMBL/GenBank/DDBJ whole genome shotgun (WGS) entry which is preliminary data.</text>
</comment>
<evidence type="ECO:0000313" key="2">
    <source>
        <dbReference type="EMBL" id="KAF5319239.1"/>
    </source>
</evidence>
<accession>A0A8H5B9N2</accession>
<gene>
    <name evidence="2" type="ORF">D9619_008702</name>
</gene>
<keyword evidence="3" id="KW-1185">Reference proteome</keyword>
<sequence>MQSSAPGRGVSGATNPSTSQRPPSDSRASSESFIQEGTGHIAPNLDGATAASTAWYYQPGTQPSAGDESVQPLASSSSSTMIGPTFTSYSAENTPFHEDEAANYQQWVNSYNQQAQLQSQQHQTAYGPSYRQDAPTLPRSEAQATNLSQNPYSFMQNQYTSSNSGNQYGGSGSATALPANLDSTSFQPQSAEVYPSFYTEILAMNTNNTSSPDQAQSYHGSTPESTLHSYSNSPDPLYQQQLQGQQPQQPIQHHAQHMPNPQAHFQQQPQMPQQQQGHQQQRRQQHVQPQQTGQRQQQPPNQQQHLQQYQTQNQPQKPHAPQPPQRFVQQQLNPPVVANRQTQKPAAKSSDFQQQPPQPVRFAAPRNLPEQAPQPPQPIATSAQGPVGAPPLAPQWTAEANFQPKKPAPTSTVIHQYVPPSSANFGTAKAGPSQPKLPVTNTPLKRATAPSAAEENFNTSPGNKTSAKRKRFKKNDAPQEGSYGGDSDSDSEDDFDGLGMSGRIEVGLGGLGVVGKGKKDKGSRL</sequence>
<evidence type="ECO:0000313" key="3">
    <source>
        <dbReference type="Proteomes" id="UP000567179"/>
    </source>
</evidence>
<dbReference type="EMBL" id="JAACJJ010000029">
    <property type="protein sequence ID" value="KAF5319239.1"/>
    <property type="molecule type" value="Genomic_DNA"/>
</dbReference>
<feature type="compositionally biased region" description="Polar residues" evidence="1">
    <location>
        <begin position="456"/>
        <end position="465"/>
    </location>
</feature>
<feature type="compositionally biased region" description="Polar residues" evidence="1">
    <location>
        <begin position="409"/>
        <end position="425"/>
    </location>
</feature>
<dbReference type="OrthoDB" id="3070202at2759"/>
<feature type="region of interest" description="Disordered" evidence="1">
    <location>
        <begin position="207"/>
        <end position="326"/>
    </location>
</feature>
<feature type="region of interest" description="Disordered" evidence="1">
    <location>
        <begin position="339"/>
        <end position="525"/>
    </location>
</feature>
<feature type="compositionally biased region" description="Polar residues" evidence="1">
    <location>
        <begin position="72"/>
        <end position="93"/>
    </location>
</feature>
<feature type="region of interest" description="Disordered" evidence="1">
    <location>
        <begin position="154"/>
        <end position="173"/>
    </location>
</feature>
<feature type="compositionally biased region" description="Acidic residues" evidence="1">
    <location>
        <begin position="487"/>
        <end position="496"/>
    </location>
</feature>
<proteinExistence type="predicted"/>
<feature type="region of interest" description="Disordered" evidence="1">
    <location>
        <begin position="113"/>
        <end position="141"/>
    </location>
</feature>
<reference evidence="2 3" key="1">
    <citation type="journal article" date="2020" name="ISME J.">
        <title>Uncovering the hidden diversity of litter-decomposition mechanisms in mushroom-forming fungi.</title>
        <authorList>
            <person name="Floudas D."/>
            <person name="Bentzer J."/>
            <person name="Ahren D."/>
            <person name="Johansson T."/>
            <person name="Persson P."/>
            <person name="Tunlid A."/>
        </authorList>
    </citation>
    <scope>NUCLEOTIDE SEQUENCE [LARGE SCALE GENOMIC DNA]</scope>
    <source>
        <strain evidence="2 3">CBS 101986</strain>
    </source>
</reference>
<name>A0A8H5B9N2_9AGAR</name>
<evidence type="ECO:0000256" key="1">
    <source>
        <dbReference type="SAM" id="MobiDB-lite"/>
    </source>
</evidence>
<feature type="compositionally biased region" description="Low complexity" evidence="1">
    <location>
        <begin position="113"/>
        <end position="123"/>
    </location>
</feature>
<dbReference type="AlphaFoldDB" id="A0A8H5B9N2"/>